<dbReference type="PANTHER" id="PTHR43630:SF2">
    <property type="entry name" value="GLYCOSYLTRANSFERASE"/>
    <property type="match status" value="1"/>
</dbReference>
<evidence type="ECO:0000259" key="2">
    <source>
        <dbReference type="Pfam" id="PF00535"/>
    </source>
</evidence>
<dbReference type="EMBL" id="PCTA01000003">
    <property type="protein sequence ID" value="PIP62138.1"/>
    <property type="molecule type" value="Genomic_DNA"/>
</dbReference>
<dbReference type="SUPFAM" id="SSF53448">
    <property type="entry name" value="Nucleotide-diphospho-sugar transferases"/>
    <property type="match status" value="1"/>
</dbReference>
<feature type="transmembrane region" description="Helical" evidence="1">
    <location>
        <begin position="300"/>
        <end position="321"/>
    </location>
</feature>
<reference evidence="3 4" key="1">
    <citation type="submission" date="2017-09" db="EMBL/GenBank/DDBJ databases">
        <title>Depth-based differentiation of microbial function through sediment-hosted aquifers and enrichment of novel symbionts in the deep terrestrial subsurface.</title>
        <authorList>
            <person name="Probst A.J."/>
            <person name="Ladd B."/>
            <person name="Jarett J.K."/>
            <person name="Geller-Mcgrath D.E."/>
            <person name="Sieber C.M."/>
            <person name="Emerson J.B."/>
            <person name="Anantharaman K."/>
            <person name="Thomas B.C."/>
            <person name="Malmstrom R."/>
            <person name="Stieglmeier M."/>
            <person name="Klingl A."/>
            <person name="Woyke T."/>
            <person name="Ryan C.M."/>
            <person name="Banfield J.F."/>
        </authorList>
    </citation>
    <scope>NUCLEOTIDE SEQUENCE [LARGE SCALE GENOMIC DNA]</scope>
    <source>
        <strain evidence="3">CG22_combo_CG10-13_8_21_14_all_38_20</strain>
    </source>
</reference>
<keyword evidence="1" id="KW-0472">Membrane</keyword>
<sequence>MKYSTVSIIIATLNCADSLVECLTSISGQKYPKGKIEIIVVDGGSRDSTVSIAERFNCKVLIKKGILSEAAKSYGLEIATGELVIDIASDNILPTNDWLKLLVNPLMKDKRLVGSYPLRYLYRKTDSIFNRYVALFGVNDPLPFYLGKADRLSYLYDKYNLAGDVEDMDEYYRVVFTPENMPTLGANGFVIRTKLLKKARVDPAHFFHIDVIYDLVEQGLNNFAVVNNSIIHKTADTLISLMKKRLKYMDTLYLKQITNRRYHMVTKKSYLRLLLYVFYSLTIFQPLWVSFVGFRKKKDLAWFLHPLVCFTITLTYIYCVARASIRLSPSR</sequence>
<keyword evidence="1" id="KW-0812">Transmembrane</keyword>
<dbReference type="Pfam" id="PF00535">
    <property type="entry name" value="Glycos_transf_2"/>
    <property type="match status" value="1"/>
</dbReference>
<proteinExistence type="predicted"/>
<dbReference type="PANTHER" id="PTHR43630">
    <property type="entry name" value="POLY-BETA-1,6-N-ACETYL-D-GLUCOSAMINE SYNTHASE"/>
    <property type="match status" value="1"/>
</dbReference>
<organism evidence="3 4">
    <name type="scientific">Candidatus Roizmanbacteria bacterium CG22_combo_CG10-13_8_21_14_all_38_20</name>
    <dbReference type="NCBI Taxonomy" id="1974862"/>
    <lineage>
        <taxon>Bacteria</taxon>
        <taxon>Candidatus Roizmaniibacteriota</taxon>
    </lineage>
</organism>
<evidence type="ECO:0000313" key="4">
    <source>
        <dbReference type="Proteomes" id="UP000231246"/>
    </source>
</evidence>
<evidence type="ECO:0000256" key="1">
    <source>
        <dbReference type="SAM" id="Phobius"/>
    </source>
</evidence>
<name>A0A2H0BYW5_9BACT</name>
<feature type="transmembrane region" description="Helical" evidence="1">
    <location>
        <begin position="270"/>
        <end position="288"/>
    </location>
</feature>
<dbReference type="AlphaFoldDB" id="A0A2H0BYW5"/>
<dbReference type="Gene3D" id="3.90.550.10">
    <property type="entry name" value="Spore Coat Polysaccharide Biosynthesis Protein SpsA, Chain A"/>
    <property type="match status" value="1"/>
</dbReference>
<dbReference type="InterPro" id="IPR001173">
    <property type="entry name" value="Glyco_trans_2-like"/>
</dbReference>
<dbReference type="Proteomes" id="UP000231246">
    <property type="component" value="Unassembled WGS sequence"/>
</dbReference>
<accession>A0A2H0BYW5</accession>
<gene>
    <name evidence="3" type="ORF">COW99_00430</name>
</gene>
<feature type="domain" description="Glycosyltransferase 2-like" evidence="2">
    <location>
        <begin position="7"/>
        <end position="117"/>
    </location>
</feature>
<keyword evidence="1" id="KW-1133">Transmembrane helix</keyword>
<protein>
    <recommendedName>
        <fullName evidence="2">Glycosyltransferase 2-like domain-containing protein</fullName>
    </recommendedName>
</protein>
<dbReference type="CDD" id="cd00761">
    <property type="entry name" value="Glyco_tranf_GTA_type"/>
    <property type="match status" value="1"/>
</dbReference>
<evidence type="ECO:0000313" key="3">
    <source>
        <dbReference type="EMBL" id="PIP62138.1"/>
    </source>
</evidence>
<comment type="caution">
    <text evidence="3">The sequence shown here is derived from an EMBL/GenBank/DDBJ whole genome shotgun (WGS) entry which is preliminary data.</text>
</comment>
<dbReference type="InterPro" id="IPR029044">
    <property type="entry name" value="Nucleotide-diphossugar_trans"/>
</dbReference>